<dbReference type="InterPro" id="IPR002569">
    <property type="entry name" value="Met_Sox_Rdtase_MsrA_dom"/>
</dbReference>
<dbReference type="EC" id="1.8.4.11" evidence="2"/>
<comment type="similarity">
    <text evidence="1">Belongs to the MsrA Met sulfoxide reductase family.</text>
</comment>
<reference evidence="9 10" key="1">
    <citation type="journal article" date="2021" name="Nat. Plants">
        <title>The Taxus genome provides insights into paclitaxel biosynthesis.</title>
        <authorList>
            <person name="Xiong X."/>
            <person name="Gou J."/>
            <person name="Liao Q."/>
            <person name="Li Y."/>
            <person name="Zhou Q."/>
            <person name="Bi G."/>
            <person name="Li C."/>
            <person name="Du R."/>
            <person name="Wang X."/>
            <person name="Sun T."/>
            <person name="Guo L."/>
            <person name="Liang H."/>
            <person name="Lu P."/>
            <person name="Wu Y."/>
            <person name="Zhang Z."/>
            <person name="Ro D.K."/>
            <person name="Shang Y."/>
            <person name="Huang S."/>
            <person name="Yan J."/>
        </authorList>
    </citation>
    <scope>NUCLEOTIDE SEQUENCE [LARGE SCALE GENOMIC DNA]</scope>
    <source>
        <strain evidence="9">Ta-2019</strain>
    </source>
</reference>
<comment type="catalytic activity">
    <reaction evidence="7">
        <text>[thioredoxin]-disulfide + L-methionine + H2O = L-methionine (S)-S-oxide + [thioredoxin]-dithiol</text>
        <dbReference type="Rhea" id="RHEA:19993"/>
        <dbReference type="Rhea" id="RHEA-COMP:10698"/>
        <dbReference type="Rhea" id="RHEA-COMP:10700"/>
        <dbReference type="ChEBI" id="CHEBI:15377"/>
        <dbReference type="ChEBI" id="CHEBI:29950"/>
        <dbReference type="ChEBI" id="CHEBI:50058"/>
        <dbReference type="ChEBI" id="CHEBI:57844"/>
        <dbReference type="ChEBI" id="CHEBI:58772"/>
        <dbReference type="EC" id="1.8.4.11"/>
    </reaction>
</comment>
<evidence type="ECO:0000256" key="5">
    <source>
        <dbReference type="ARBA" id="ARBA00030643"/>
    </source>
</evidence>
<dbReference type="AlphaFoldDB" id="A0AA38FBC7"/>
<protein>
    <recommendedName>
        <fullName evidence="2">peptide-methionine (S)-S-oxide reductase</fullName>
        <ecNumber evidence="2">1.8.4.11</ecNumber>
    </recommendedName>
    <alternativeName>
        <fullName evidence="5">Peptide-methionine (S)-S-oxide reductase</fullName>
    </alternativeName>
    <alternativeName>
        <fullName evidence="4">Protein-methionine-S-oxide reductase</fullName>
    </alternativeName>
</protein>
<dbReference type="NCBIfam" id="TIGR00401">
    <property type="entry name" value="msrA"/>
    <property type="match status" value="1"/>
</dbReference>
<dbReference type="InterPro" id="IPR050162">
    <property type="entry name" value="MsrA_MetSO_reductase"/>
</dbReference>
<dbReference type="HAMAP" id="MF_01401">
    <property type="entry name" value="MsrA"/>
    <property type="match status" value="1"/>
</dbReference>
<evidence type="ECO:0000256" key="7">
    <source>
        <dbReference type="ARBA" id="ARBA00048782"/>
    </source>
</evidence>
<evidence type="ECO:0000259" key="8">
    <source>
        <dbReference type="Pfam" id="PF01625"/>
    </source>
</evidence>
<keyword evidence="10" id="KW-1185">Reference proteome</keyword>
<dbReference type="GO" id="GO:0005737">
    <property type="term" value="C:cytoplasm"/>
    <property type="evidence" value="ECO:0007669"/>
    <property type="project" value="TreeGrafter"/>
</dbReference>
<dbReference type="GO" id="GO:0008113">
    <property type="term" value="F:peptide-methionine (S)-S-oxide reductase activity"/>
    <property type="evidence" value="ECO:0007669"/>
    <property type="project" value="UniProtKB-EC"/>
</dbReference>
<evidence type="ECO:0000256" key="2">
    <source>
        <dbReference type="ARBA" id="ARBA00012502"/>
    </source>
</evidence>
<dbReference type="Pfam" id="PF01625">
    <property type="entry name" value="PMSR"/>
    <property type="match status" value="1"/>
</dbReference>
<organism evidence="9 10">
    <name type="scientific">Taxus chinensis</name>
    <name type="common">Chinese yew</name>
    <name type="synonym">Taxus wallichiana var. chinensis</name>
    <dbReference type="NCBI Taxonomy" id="29808"/>
    <lineage>
        <taxon>Eukaryota</taxon>
        <taxon>Viridiplantae</taxon>
        <taxon>Streptophyta</taxon>
        <taxon>Embryophyta</taxon>
        <taxon>Tracheophyta</taxon>
        <taxon>Spermatophyta</taxon>
        <taxon>Pinopsida</taxon>
        <taxon>Pinidae</taxon>
        <taxon>Conifers II</taxon>
        <taxon>Cupressales</taxon>
        <taxon>Taxaceae</taxon>
        <taxon>Taxus</taxon>
    </lineage>
</organism>
<gene>
    <name evidence="9" type="ORF">KI387_031331</name>
</gene>
<comment type="catalytic activity">
    <reaction evidence="6">
        <text>L-methionyl-[protein] + [thioredoxin]-disulfide + H2O = L-methionyl-(S)-S-oxide-[protein] + [thioredoxin]-dithiol</text>
        <dbReference type="Rhea" id="RHEA:14217"/>
        <dbReference type="Rhea" id="RHEA-COMP:10698"/>
        <dbReference type="Rhea" id="RHEA-COMP:10700"/>
        <dbReference type="Rhea" id="RHEA-COMP:12313"/>
        <dbReference type="Rhea" id="RHEA-COMP:12315"/>
        <dbReference type="ChEBI" id="CHEBI:15377"/>
        <dbReference type="ChEBI" id="CHEBI:16044"/>
        <dbReference type="ChEBI" id="CHEBI:29950"/>
        <dbReference type="ChEBI" id="CHEBI:44120"/>
        <dbReference type="ChEBI" id="CHEBI:50058"/>
        <dbReference type="EC" id="1.8.4.11"/>
    </reaction>
</comment>
<evidence type="ECO:0000256" key="1">
    <source>
        <dbReference type="ARBA" id="ARBA00005591"/>
    </source>
</evidence>
<dbReference type="GO" id="GO:0034599">
    <property type="term" value="P:cellular response to oxidative stress"/>
    <property type="evidence" value="ECO:0007669"/>
    <property type="project" value="TreeGrafter"/>
</dbReference>
<evidence type="ECO:0000256" key="4">
    <source>
        <dbReference type="ARBA" id="ARBA00030273"/>
    </source>
</evidence>
<dbReference type="OMA" id="TEHYITH"/>
<evidence type="ECO:0000313" key="10">
    <source>
        <dbReference type="Proteomes" id="UP000824469"/>
    </source>
</evidence>
<dbReference type="Proteomes" id="UP000824469">
    <property type="component" value="Unassembled WGS sequence"/>
</dbReference>
<sequence length="267" mass="30560">MPPPSALQVGSLATAPNKFLPTQTPRKIPFQKSLQPLRTSLHFSSTRNFSAPLKIWTQIHHNYASIKRRAAEQVSDVAEIEEEEDVDSLAQGPDDDVPKRGQQFAQFAGGPNWLSNQAFSTVPGVTKTNAGFSQGRVHKPRYLHVRRGDSGHAEVVRVQYNPKKVSYDDLLDVFWEFHDPTQKNRQGFHLGSQYRSGIYFYSPEQEKAARESLERQQKRLDKKIVTEILPAKKFYRVRSKFQKRIEVARKGDVKSFKEPIRDILGFP</sequence>
<dbReference type="Gene3D" id="3.30.1060.10">
    <property type="entry name" value="Peptide methionine sulphoxide reductase MsrA"/>
    <property type="match status" value="1"/>
</dbReference>
<comment type="caution">
    <text evidence="9">The sequence shown here is derived from an EMBL/GenBank/DDBJ whole genome shotgun (WGS) entry which is preliminary data.</text>
</comment>
<dbReference type="SUPFAM" id="SSF55068">
    <property type="entry name" value="Peptide methionine sulfoxide reductase"/>
    <property type="match status" value="1"/>
</dbReference>
<accession>A0AA38FBC7</accession>
<dbReference type="InterPro" id="IPR036509">
    <property type="entry name" value="Met_Sox_Rdtase_MsrA_sf"/>
</dbReference>
<dbReference type="EMBL" id="JAHRHJ020000010">
    <property type="protein sequence ID" value="KAH9299649.1"/>
    <property type="molecule type" value="Genomic_DNA"/>
</dbReference>
<dbReference type="PANTHER" id="PTHR42799:SF2">
    <property type="entry name" value="MITOCHONDRIAL PEPTIDE METHIONINE SULFOXIDE REDUCTASE"/>
    <property type="match status" value="1"/>
</dbReference>
<dbReference type="PANTHER" id="PTHR42799">
    <property type="entry name" value="MITOCHONDRIAL PEPTIDE METHIONINE SULFOXIDE REDUCTASE"/>
    <property type="match status" value="1"/>
</dbReference>
<keyword evidence="3" id="KW-0560">Oxidoreductase</keyword>
<proteinExistence type="inferred from homology"/>
<evidence type="ECO:0000256" key="6">
    <source>
        <dbReference type="ARBA" id="ARBA00047806"/>
    </source>
</evidence>
<feature type="domain" description="Peptide methionine sulphoxide reductase MsrA" evidence="8">
    <location>
        <begin position="105"/>
        <end position="245"/>
    </location>
</feature>
<evidence type="ECO:0000256" key="3">
    <source>
        <dbReference type="ARBA" id="ARBA00023002"/>
    </source>
</evidence>
<evidence type="ECO:0000313" key="9">
    <source>
        <dbReference type="EMBL" id="KAH9299649.1"/>
    </source>
</evidence>
<name>A0AA38FBC7_TAXCH</name>